<dbReference type="InterPro" id="IPR023186">
    <property type="entry name" value="IUNH"/>
</dbReference>
<reference evidence="4 5" key="1">
    <citation type="submission" date="2018-10" db="EMBL/GenBank/DDBJ databases">
        <title>Genomic Encyclopedia of Archaeal and Bacterial Type Strains, Phase II (KMG-II): from individual species to whole genera.</title>
        <authorList>
            <person name="Goeker M."/>
        </authorList>
    </citation>
    <scope>NUCLEOTIDE SEQUENCE [LARGE SCALE GENOMIC DNA]</scope>
    <source>
        <strain evidence="4 5">DSM 14954</strain>
    </source>
</reference>
<dbReference type="InterPro" id="IPR001910">
    <property type="entry name" value="Inosine/uridine_hydrolase_dom"/>
</dbReference>
<organism evidence="4 5">
    <name type="scientific">Solirubrobacter pauli</name>
    <dbReference type="NCBI Taxonomy" id="166793"/>
    <lineage>
        <taxon>Bacteria</taxon>
        <taxon>Bacillati</taxon>
        <taxon>Actinomycetota</taxon>
        <taxon>Thermoleophilia</taxon>
        <taxon>Solirubrobacterales</taxon>
        <taxon>Solirubrobacteraceae</taxon>
        <taxon>Solirubrobacter</taxon>
    </lineage>
</organism>
<dbReference type="GO" id="GO:0008477">
    <property type="term" value="F:purine nucleosidase activity"/>
    <property type="evidence" value="ECO:0007669"/>
    <property type="project" value="TreeGrafter"/>
</dbReference>
<dbReference type="OrthoDB" id="9797882at2"/>
<keyword evidence="2" id="KW-0326">Glycosidase</keyword>
<evidence type="ECO:0000256" key="2">
    <source>
        <dbReference type="ARBA" id="ARBA00023295"/>
    </source>
</evidence>
<dbReference type="RefSeq" id="WP_121249172.1">
    <property type="nucleotide sequence ID" value="NZ_RBIL01000001.1"/>
</dbReference>
<name>A0A660LBB3_9ACTN</name>
<gene>
    <name evidence="4" type="ORF">C8N24_1327</name>
</gene>
<dbReference type="GO" id="GO:0005829">
    <property type="term" value="C:cytosol"/>
    <property type="evidence" value="ECO:0007669"/>
    <property type="project" value="TreeGrafter"/>
</dbReference>
<accession>A0A660LBB3</accession>
<proteinExistence type="predicted"/>
<keyword evidence="1 4" id="KW-0378">Hydrolase</keyword>
<keyword evidence="5" id="KW-1185">Reference proteome</keyword>
<sequence length="314" mass="33003">MRRVVLDMDVGIDDAIAILYLAARDDVELVALGAVHGNCTAPDAARNALTVFEAIGLDVPVALGATDPLERELEVASFVHGADGLGEAGLPAPSGSVTGEHAADQLIRLSHEHPGELDLLAVGPLTNLGVALQRDPDVLARYRSVVIMGGSGAYPPAGTLREVDANIDHDAAAAALVFAAPRRELVMVGVNVTTPAILDEDAIAALAASDTPAARLATAILPFYLGFYKHKWGRLICSMHDPLAAGILVDPTYATAWREGPVNVISDGYLARAWLMEREDGGPLGLPVTPAPPTRVVDAADSQRFQEELVRLLV</sequence>
<dbReference type="PANTHER" id="PTHR12304">
    <property type="entry name" value="INOSINE-URIDINE PREFERRING NUCLEOSIDE HYDROLASE"/>
    <property type="match status" value="1"/>
</dbReference>
<evidence type="ECO:0000313" key="4">
    <source>
        <dbReference type="EMBL" id="RKQ91505.1"/>
    </source>
</evidence>
<evidence type="ECO:0000256" key="1">
    <source>
        <dbReference type="ARBA" id="ARBA00022801"/>
    </source>
</evidence>
<dbReference type="Proteomes" id="UP000278962">
    <property type="component" value="Unassembled WGS sequence"/>
</dbReference>
<comment type="caution">
    <text evidence="4">The sequence shown here is derived from an EMBL/GenBank/DDBJ whole genome shotgun (WGS) entry which is preliminary data.</text>
</comment>
<dbReference type="SUPFAM" id="SSF53590">
    <property type="entry name" value="Nucleoside hydrolase"/>
    <property type="match status" value="1"/>
</dbReference>
<dbReference type="AlphaFoldDB" id="A0A660LBB3"/>
<dbReference type="EMBL" id="RBIL01000001">
    <property type="protein sequence ID" value="RKQ91505.1"/>
    <property type="molecule type" value="Genomic_DNA"/>
</dbReference>
<feature type="domain" description="Inosine/uridine-preferring nucleoside hydrolase" evidence="3">
    <location>
        <begin position="4"/>
        <end position="306"/>
    </location>
</feature>
<dbReference type="InterPro" id="IPR036452">
    <property type="entry name" value="Ribo_hydro-like"/>
</dbReference>
<dbReference type="PANTHER" id="PTHR12304:SF4">
    <property type="entry name" value="URIDINE NUCLEOSIDASE"/>
    <property type="match status" value="1"/>
</dbReference>
<protein>
    <submittedName>
        <fullName evidence="4">Inosine-uridine nucleoside N-ribohydrolase</fullName>
    </submittedName>
</protein>
<evidence type="ECO:0000259" key="3">
    <source>
        <dbReference type="Pfam" id="PF01156"/>
    </source>
</evidence>
<dbReference type="Pfam" id="PF01156">
    <property type="entry name" value="IU_nuc_hydro"/>
    <property type="match status" value="1"/>
</dbReference>
<dbReference type="Gene3D" id="3.90.245.10">
    <property type="entry name" value="Ribonucleoside hydrolase-like"/>
    <property type="match status" value="1"/>
</dbReference>
<dbReference type="GO" id="GO:0006152">
    <property type="term" value="P:purine nucleoside catabolic process"/>
    <property type="evidence" value="ECO:0007669"/>
    <property type="project" value="TreeGrafter"/>
</dbReference>
<evidence type="ECO:0000313" key="5">
    <source>
        <dbReference type="Proteomes" id="UP000278962"/>
    </source>
</evidence>